<reference evidence="1" key="4">
    <citation type="submission" date="2025-05" db="UniProtKB">
        <authorList>
            <consortium name="Ensembl"/>
        </authorList>
    </citation>
    <scope>IDENTIFICATION</scope>
</reference>
<dbReference type="GeneTree" id="ENSGT00940000158305"/>
<accession>E9PS56</accession>
<dbReference type="ExpressionAtlas" id="E9PS56">
    <property type="expression patterns" value="baseline and differential"/>
</dbReference>
<dbReference type="HGNC" id="HGNC:20580">
    <property type="gene designation" value="CYP2R1"/>
</dbReference>
<evidence type="ECO:0000313" key="2">
    <source>
        <dbReference type="Proteomes" id="UP000005640"/>
    </source>
</evidence>
<organism evidence="1 2">
    <name type="scientific">Homo sapiens</name>
    <name type="common">Human</name>
    <dbReference type="NCBI Taxonomy" id="9606"/>
    <lineage>
        <taxon>Eukaryota</taxon>
        <taxon>Metazoa</taxon>
        <taxon>Chordata</taxon>
        <taxon>Craniata</taxon>
        <taxon>Vertebrata</taxon>
        <taxon>Euteleostomi</taxon>
        <taxon>Mammalia</taxon>
        <taxon>Eutheria</taxon>
        <taxon>Euarchontoglires</taxon>
        <taxon>Primates</taxon>
        <taxon>Haplorrhini</taxon>
        <taxon>Catarrhini</taxon>
        <taxon>Hominidae</taxon>
        <taxon>Homo</taxon>
    </lineage>
</organism>
<dbReference type="AlphaFoldDB" id="E9PS56"/>
<dbReference type="VEuPathDB" id="HostDB:ENSG00000186104"/>
<proteinExistence type="predicted"/>
<name>E9PS56_HUMAN</name>
<dbReference type="EMBL" id="AC090835">
    <property type="status" value="NOT_ANNOTATED_CDS"/>
    <property type="molecule type" value="Genomic_DNA"/>
</dbReference>
<dbReference type="ChiTaRS" id="CYP2R1">
    <property type="organism name" value="human"/>
</dbReference>
<gene>
    <name evidence="1" type="primary">CYP2R1</name>
</gene>
<dbReference type="UCSC" id="uc001mlq.4">
    <property type="organism name" value="human"/>
</dbReference>
<reference evidence="1" key="1">
    <citation type="journal article" date="2001" name="Nature">
        <title>Initial sequencing and analysis of the human genome.</title>
        <authorList>
            <consortium name="International Human Genome Sequencing Consortium"/>
            <person name="Lander E.S."/>
            <person name="Linton L.M."/>
            <person name="Birren B."/>
            <person name="Nusbaum C."/>
            <person name="Zody M.C."/>
            <person name="Baldwin J."/>
            <person name="Devon K."/>
            <person name="Dewar K."/>
            <person name="Doyle M."/>
            <person name="FitzHugh W."/>
            <person name="Funke R."/>
            <person name="Gage D."/>
            <person name="Harris K."/>
            <person name="Heaford A."/>
            <person name="Howland J."/>
            <person name="Kann L."/>
            <person name="Lehoczky J."/>
            <person name="LeVine R."/>
            <person name="McEwan P."/>
            <person name="McKernan K."/>
            <person name="Meldrim J."/>
            <person name="Mesirov J.P."/>
            <person name="Miranda C."/>
            <person name="Morris W."/>
            <person name="Naylor J."/>
            <person name="Raymond C."/>
            <person name="Rosetti M."/>
            <person name="Santos R."/>
            <person name="Sheridan A."/>
            <person name="Sougnez C."/>
            <person name="Stange-Thomann N."/>
            <person name="Stojanovic N."/>
            <person name="Subramanian A."/>
            <person name="Wyman D."/>
            <person name="Rogers J."/>
            <person name="Sulston J."/>
            <person name="Ainscough R."/>
            <person name="Beck S."/>
            <person name="Bentley D."/>
            <person name="Burton J."/>
            <person name="Clee C."/>
            <person name="Carter N."/>
            <person name="Coulson A."/>
            <person name="Deadman R."/>
            <person name="Deloukas P."/>
            <person name="Dunham A."/>
            <person name="Dunham I."/>
            <person name="Durbin R."/>
            <person name="French L."/>
            <person name="Grafham D."/>
            <person name="Gregory S."/>
            <person name="Hubbard T."/>
            <person name="Humphray S."/>
            <person name="Hunt A."/>
            <person name="Jones M."/>
            <person name="Lloyd C."/>
            <person name="McMurray A."/>
            <person name="Matthews L."/>
            <person name="Mercer S."/>
            <person name="Milne S."/>
            <person name="Mullikin J.C."/>
            <person name="Mungall A."/>
            <person name="Plumb R."/>
            <person name="Ross M."/>
            <person name="Shownkeen R."/>
            <person name="Sims S."/>
            <person name="Waterston R.H."/>
            <person name="Wilson R.K."/>
            <person name="Hillier L.W."/>
            <person name="McPherson J.D."/>
            <person name="Marra M.A."/>
            <person name="Mardis E.R."/>
            <person name="Fulton L.A."/>
            <person name="Chinwalla A.T."/>
            <person name="Pepin K.H."/>
            <person name="Gish W.R."/>
            <person name="Chissoe S.L."/>
            <person name="Wendl M.C."/>
            <person name="Delehaunty K.D."/>
            <person name="Miner T.L."/>
            <person name="Delehaunty A."/>
            <person name="Kramer J.B."/>
            <person name="Cook L.L."/>
            <person name="Fulton R.S."/>
            <person name="Johnson D.L."/>
            <person name="Minx P.J."/>
            <person name="Clifton S.W."/>
            <person name="Hawkins T."/>
            <person name="Branscomb E."/>
            <person name="Predki P."/>
            <person name="Richardson P."/>
            <person name="Wenning S."/>
            <person name="Slezak T."/>
            <person name="Doggett N."/>
            <person name="Cheng J.F."/>
            <person name="Olsen A."/>
            <person name="Lucas S."/>
            <person name="Elkin C."/>
            <person name="Uberbacher E."/>
            <person name="Frazier M."/>
            <person name="Gibbs R.A."/>
            <person name="Muzny D.M."/>
            <person name="Scherer S.E."/>
            <person name="Bouck J.B."/>
            <person name="Sodergren E.J."/>
            <person name="Worley K.C."/>
            <person name="Rives C.M."/>
            <person name="Gorrell J.H."/>
            <person name="Metzker M.L."/>
            <person name="Naylor S.L."/>
            <person name="Kucherlapati R.S."/>
            <person name="Nelson D.L."/>
            <person name="Weinstock G.M."/>
            <person name="Sakaki Y."/>
            <person name="Fujiyama A."/>
            <person name="Hattori M."/>
            <person name="Yada T."/>
            <person name="Toyoda A."/>
            <person name="Itoh T."/>
            <person name="Kawagoe C."/>
            <person name="Watanabe H."/>
            <person name="Totoki Y."/>
            <person name="Taylor T."/>
            <person name="Weissenbach J."/>
            <person name="Heilig R."/>
            <person name="Saurin W."/>
            <person name="Artiguenave F."/>
            <person name="Brottier P."/>
            <person name="Bruls T."/>
            <person name="Pelletier E."/>
            <person name="Robert C."/>
            <person name="Wincker P."/>
            <person name="Smith D.R."/>
            <person name="Doucette-Stamm L."/>
            <person name="Rubenfield M."/>
            <person name="Weinstock K."/>
            <person name="Lee H.M."/>
            <person name="Dubois J."/>
            <person name="Rosenthal A."/>
            <person name="Platzer M."/>
            <person name="Nyakatura G."/>
            <person name="Taudien S."/>
            <person name="Rump A."/>
            <person name="Yang H."/>
            <person name="Yu J."/>
            <person name="Wang J."/>
            <person name="Huang G."/>
            <person name="Gu J."/>
            <person name="Hood L."/>
            <person name="Rowen L."/>
            <person name="Madan A."/>
            <person name="Qin S."/>
            <person name="Davis R.W."/>
            <person name="Federspiel N.A."/>
            <person name="Abola A.P."/>
            <person name="Proctor M.J."/>
            <person name="Myers R.M."/>
            <person name="Schmutz J."/>
            <person name="Dickson M."/>
            <person name="Grimwood J."/>
            <person name="Cox D.R."/>
            <person name="Olson M.V."/>
            <person name="Kaul R."/>
            <person name="Raymond C."/>
            <person name="Shimizu N."/>
            <person name="Kawasaki K."/>
            <person name="Minoshima S."/>
            <person name="Evans G.A."/>
            <person name="Athanasiou M."/>
            <person name="Schultz R."/>
            <person name="Roe B.A."/>
            <person name="Chen F."/>
            <person name="Pan H."/>
            <person name="Ramser J."/>
            <person name="Lehrach H."/>
            <person name="Reinhardt R."/>
            <person name="McCombie W.R."/>
            <person name="de la Bastide M."/>
            <person name="Dedhia N."/>
            <person name="Blocker H."/>
            <person name="Hornischer K."/>
            <person name="Nordsiek G."/>
            <person name="Agarwala R."/>
            <person name="Aravind L."/>
            <person name="Bailey J.A."/>
            <person name="Bateman A."/>
            <person name="Batzoglou S."/>
            <person name="Birney E."/>
            <person name="Bork P."/>
            <person name="Brown D.G."/>
            <person name="Burge C.B."/>
            <person name="Cerutti L."/>
            <person name="Chen H.C."/>
            <person name="Church D."/>
            <person name="Clamp M."/>
            <person name="Copley R.R."/>
            <person name="Doerks T."/>
            <person name="Eddy S.R."/>
            <person name="Eichler E.E."/>
            <person name="Furey T.S."/>
            <person name="Galagan J."/>
            <person name="Gilbert J.G."/>
            <person name="Harmon C."/>
            <person name="Hayashizaki Y."/>
            <person name="Haussler D."/>
            <person name="Hermjakob H."/>
            <person name="Hokamp K."/>
            <person name="Jang W."/>
            <person name="Johnson L.S."/>
            <person name="Jones T.A."/>
            <person name="Kasif S."/>
            <person name="Kaspryzk A."/>
            <person name="Kennedy S."/>
            <person name="Kent W.J."/>
            <person name="Kitts P."/>
            <person name="Koonin E.V."/>
            <person name="Korf I."/>
            <person name="Kulp D."/>
            <person name="Lancet D."/>
            <person name="Lowe T.M."/>
            <person name="McLysaght A."/>
            <person name="Mikkelsen T."/>
            <person name="Moran J.V."/>
            <person name="Mulder N."/>
            <person name="Pollara V.J."/>
            <person name="Ponting C.P."/>
            <person name="Schuler G."/>
            <person name="Schultz J."/>
            <person name="Slater G."/>
            <person name="Smit A.F."/>
            <person name="Stupka E."/>
            <person name="Szustakowski J."/>
            <person name="Thierry-Mieg D."/>
            <person name="Thierry-Mieg J."/>
            <person name="Wagner L."/>
            <person name="Wallis J."/>
            <person name="Wheeler R."/>
            <person name="Williams A."/>
            <person name="Wolf Y.I."/>
            <person name="Wolfe K.H."/>
            <person name="Yang S.P."/>
            <person name="Yeh R.F."/>
            <person name="Collins F."/>
            <person name="Guyer M.S."/>
            <person name="Peterson J."/>
            <person name="Felsenfeld A."/>
            <person name="Wetterstrand K.A."/>
            <person name="Patrinos A."/>
            <person name="Morgan M.J."/>
            <person name="de Jong P."/>
            <person name="Catanese J.J."/>
            <person name="Osoegawa K."/>
            <person name="Shizuya H."/>
            <person name="Choi S."/>
            <person name="Chen Y.J."/>
        </authorList>
    </citation>
    <scope>NUCLEOTIDE SEQUENCE [LARGE SCALE GENOMIC DNA]</scope>
</reference>
<dbReference type="Ensembl" id="ENST00000534686.5">
    <property type="protein sequence ID" value="ENSP00000432087.2"/>
    <property type="gene ID" value="ENSG00000186104.11"/>
</dbReference>
<dbReference type="ProteomicsDB" id="23512"/>
<evidence type="ECO:0000313" key="1">
    <source>
        <dbReference type="Ensembl" id="ENSP00000432087.2"/>
    </source>
</evidence>
<dbReference type="OrthoDB" id="1055148at2759"/>
<dbReference type="Ensembl" id="ENST00000530609.5">
    <property type="protein sequence ID" value="ENSP00000466060.1"/>
    <property type="gene ID" value="ENSG00000186104.11"/>
</dbReference>
<sequence length="37" mass="4444">MPCSSKRNFCRQTMPSFIHEDDKNGRLTQFQIWPRMG</sequence>
<dbReference type="OpenTargets" id="ENSG00000186104"/>
<keyword evidence="2" id="KW-1185">Reference proteome</keyword>
<reference evidence="1" key="2">
    <citation type="journal article" date="2004" name="Nature">
        <title>Finishing the euchromatic sequence of the human genome.</title>
        <authorList>
            <consortium name="International Human Genome Sequencing Consortium"/>
        </authorList>
    </citation>
    <scope>NUCLEOTIDE SEQUENCE [LARGE SCALE GENOMIC DNA]</scope>
</reference>
<dbReference type="Bgee" id="ENSG00000186104">
    <property type="expression patterns" value="Expressed in sperm and 166 other cell types or tissues"/>
</dbReference>
<dbReference type="Proteomes" id="UP000005640">
    <property type="component" value="Chromosome 11"/>
</dbReference>
<dbReference type="HOGENOM" id="CLU_3350818_0_0_1"/>
<protein>
    <submittedName>
        <fullName evidence="1">Cytochrome P450 family 2 subfamily R member 1</fullName>
    </submittedName>
</protein>
<dbReference type="Ensembl" id="ENST00000532805.1">
    <property type="protein sequence ID" value="ENSP00000465097.1"/>
    <property type="gene ID" value="ENSG00000186104.11"/>
</dbReference>
<reference evidence="1 2" key="3">
    <citation type="journal article" date="2006" name="Nature">
        <title>Human chromosome 11 DNA sequence and analysis including novel gene identification.</title>
        <authorList>
            <person name="Taylor T.D."/>
            <person name="Noguchi H."/>
            <person name="Totoki Y."/>
            <person name="Toyoda A."/>
            <person name="Kuroki Y."/>
            <person name="Dewar K."/>
            <person name="Lloyd C."/>
            <person name="Itoh T."/>
            <person name="Takeda T."/>
            <person name="Kim D.W."/>
            <person name="She X."/>
            <person name="Barlow K.F."/>
            <person name="Bloom T."/>
            <person name="Bruford E."/>
            <person name="Chang J.L."/>
            <person name="Cuomo C.A."/>
            <person name="Eichler E."/>
            <person name="FitzGerald M.G."/>
            <person name="Jaffe D.B."/>
            <person name="LaButti K."/>
            <person name="Nicol R."/>
            <person name="Park H.S."/>
            <person name="Seaman C."/>
            <person name="Sougnez C."/>
            <person name="Yang X."/>
            <person name="Zimmer A.R."/>
            <person name="Zody M.C."/>
            <person name="Birren B.W."/>
            <person name="Nusbaum C."/>
            <person name="Fujiyama A."/>
            <person name="Hattori M."/>
            <person name="Rogers J."/>
            <person name="Lander E.S."/>
            <person name="Sakaki Y."/>
        </authorList>
    </citation>
    <scope>NUCLEOTIDE SEQUENCE [LARGE SCALE GENOMIC DNA]</scope>
</reference>